<evidence type="ECO:0000313" key="1">
    <source>
        <dbReference type="EMBL" id="CAI6372267.1"/>
    </source>
</evidence>
<dbReference type="Proteomes" id="UP001160148">
    <property type="component" value="Unassembled WGS sequence"/>
</dbReference>
<keyword evidence="2" id="KW-1185">Reference proteome</keyword>
<dbReference type="EMBL" id="CARXXK010001029">
    <property type="protein sequence ID" value="CAI6372267.1"/>
    <property type="molecule type" value="Genomic_DNA"/>
</dbReference>
<dbReference type="AlphaFoldDB" id="A0AAV0XXT6"/>
<protein>
    <submittedName>
        <fullName evidence="1">Uncharacterized protein</fullName>
    </submittedName>
</protein>
<evidence type="ECO:0000313" key="2">
    <source>
        <dbReference type="Proteomes" id="UP001160148"/>
    </source>
</evidence>
<accession>A0AAV0XXT6</accession>
<proteinExistence type="predicted"/>
<reference evidence="1 2" key="1">
    <citation type="submission" date="2023-01" db="EMBL/GenBank/DDBJ databases">
        <authorList>
            <person name="Whitehead M."/>
        </authorList>
    </citation>
    <scope>NUCLEOTIDE SEQUENCE [LARGE SCALE GENOMIC DNA]</scope>
</reference>
<gene>
    <name evidence="1" type="ORF">MEUPH1_LOCUS26164</name>
</gene>
<comment type="caution">
    <text evidence="1">The sequence shown here is derived from an EMBL/GenBank/DDBJ whole genome shotgun (WGS) entry which is preliminary data.</text>
</comment>
<name>A0AAV0XXT6_9HEMI</name>
<organism evidence="1 2">
    <name type="scientific">Macrosiphum euphorbiae</name>
    <name type="common">potato aphid</name>
    <dbReference type="NCBI Taxonomy" id="13131"/>
    <lineage>
        <taxon>Eukaryota</taxon>
        <taxon>Metazoa</taxon>
        <taxon>Ecdysozoa</taxon>
        <taxon>Arthropoda</taxon>
        <taxon>Hexapoda</taxon>
        <taxon>Insecta</taxon>
        <taxon>Pterygota</taxon>
        <taxon>Neoptera</taxon>
        <taxon>Paraneoptera</taxon>
        <taxon>Hemiptera</taxon>
        <taxon>Sternorrhyncha</taxon>
        <taxon>Aphidomorpha</taxon>
        <taxon>Aphidoidea</taxon>
        <taxon>Aphididae</taxon>
        <taxon>Macrosiphini</taxon>
        <taxon>Macrosiphum</taxon>
    </lineage>
</organism>
<sequence>MSEDFVTFNIRCKKTLFELKIKFPIDVSGFVTKLKNELKLDETDDLVILCPVSDGNMNTKLSYNAECKHFYCNVELVVIIIHKLPDDPKVKFKVLSNKLNLLASQVDELSNVFNKIIYENESSVISTIFRSILAENSEIDLGNKSMKKSAGKLSGLNLSNLEPNIEQKKSKTDKEKLSSTFTSGISNVKYKFYYLNNKYI</sequence>